<evidence type="ECO:0000256" key="1">
    <source>
        <dbReference type="SAM" id="MobiDB-lite"/>
    </source>
</evidence>
<feature type="compositionally biased region" description="Low complexity" evidence="1">
    <location>
        <begin position="145"/>
        <end position="166"/>
    </location>
</feature>
<protein>
    <submittedName>
        <fullName evidence="2">Uncharacterized protein</fullName>
    </submittedName>
</protein>
<dbReference type="AlphaFoldDB" id="A0A2H3C1K9"/>
<dbReference type="EMBL" id="KZ293422">
    <property type="protein sequence ID" value="PBK72198.1"/>
    <property type="molecule type" value="Genomic_DNA"/>
</dbReference>
<dbReference type="Proteomes" id="UP000218334">
    <property type="component" value="Unassembled WGS sequence"/>
</dbReference>
<evidence type="ECO:0000313" key="3">
    <source>
        <dbReference type="Proteomes" id="UP000218334"/>
    </source>
</evidence>
<feature type="region of interest" description="Disordered" evidence="1">
    <location>
        <begin position="144"/>
        <end position="210"/>
    </location>
</feature>
<gene>
    <name evidence="2" type="ORF">ARMSODRAFT_1016167</name>
</gene>
<organism evidence="2 3">
    <name type="scientific">Armillaria solidipes</name>
    <dbReference type="NCBI Taxonomy" id="1076256"/>
    <lineage>
        <taxon>Eukaryota</taxon>
        <taxon>Fungi</taxon>
        <taxon>Dikarya</taxon>
        <taxon>Basidiomycota</taxon>
        <taxon>Agaricomycotina</taxon>
        <taxon>Agaricomycetes</taxon>
        <taxon>Agaricomycetidae</taxon>
        <taxon>Agaricales</taxon>
        <taxon>Marasmiineae</taxon>
        <taxon>Physalacriaceae</taxon>
        <taxon>Armillaria</taxon>
    </lineage>
</organism>
<proteinExistence type="predicted"/>
<feature type="region of interest" description="Disordered" evidence="1">
    <location>
        <begin position="224"/>
        <end position="289"/>
    </location>
</feature>
<sequence length="289" mass="30472">MRATAPCFIPNEVEDDDKPLVAYKSKIQPRFRGEYDDLSPWWKLNELKIVNAKGFRVPAGVPQEKSMEKSLVALTFTITHNYISSSKVDSFSAIIDKVRVLVPGICYDDHVQANANTPPAVAPTNILQAPLVPTVTTVTIATGPSTSTAASNVGNNTNNNAAGTSTDITSTDGLDEGGPPGTETDASEAGKAHDQNETEVTADGGLMKENSAGSTAALKDIVNGTAETDSGNSKAVKENSDLGENLQQGEQSIPGTENAKQVNEGKKPVKSTKRKAESVGETSTKKNRA</sequence>
<name>A0A2H3C1K9_9AGAR</name>
<reference evidence="3" key="1">
    <citation type="journal article" date="2017" name="Nat. Ecol. Evol.">
        <title>Genome expansion and lineage-specific genetic innovations in the forest pathogenic fungi Armillaria.</title>
        <authorList>
            <person name="Sipos G."/>
            <person name="Prasanna A.N."/>
            <person name="Walter M.C."/>
            <person name="O'Connor E."/>
            <person name="Balint B."/>
            <person name="Krizsan K."/>
            <person name="Kiss B."/>
            <person name="Hess J."/>
            <person name="Varga T."/>
            <person name="Slot J."/>
            <person name="Riley R."/>
            <person name="Boka B."/>
            <person name="Rigling D."/>
            <person name="Barry K."/>
            <person name="Lee J."/>
            <person name="Mihaltcheva S."/>
            <person name="LaButti K."/>
            <person name="Lipzen A."/>
            <person name="Waldron R."/>
            <person name="Moloney N.M."/>
            <person name="Sperisen C."/>
            <person name="Kredics L."/>
            <person name="Vagvoelgyi C."/>
            <person name="Patrignani A."/>
            <person name="Fitzpatrick D."/>
            <person name="Nagy I."/>
            <person name="Doyle S."/>
            <person name="Anderson J.B."/>
            <person name="Grigoriev I.V."/>
            <person name="Gueldener U."/>
            <person name="Muensterkoetter M."/>
            <person name="Nagy L.G."/>
        </authorList>
    </citation>
    <scope>NUCLEOTIDE SEQUENCE [LARGE SCALE GENOMIC DNA]</scope>
    <source>
        <strain evidence="3">28-4</strain>
    </source>
</reference>
<feature type="compositionally biased region" description="Polar residues" evidence="1">
    <location>
        <begin position="245"/>
        <end position="261"/>
    </location>
</feature>
<keyword evidence="3" id="KW-1185">Reference proteome</keyword>
<accession>A0A2H3C1K9</accession>
<evidence type="ECO:0000313" key="2">
    <source>
        <dbReference type="EMBL" id="PBK72198.1"/>
    </source>
</evidence>